<evidence type="ECO:0000256" key="1">
    <source>
        <dbReference type="SAM" id="Coils"/>
    </source>
</evidence>
<keyword evidence="3" id="KW-1185">Reference proteome</keyword>
<comment type="caution">
    <text evidence="2">The sequence shown here is derived from an EMBL/GenBank/DDBJ whole genome shotgun (WGS) entry which is preliminary data.</text>
</comment>
<organism evidence="2 3">
    <name type="scientific">Anaeramoeba ignava</name>
    <name type="common">Anaerobic marine amoeba</name>
    <dbReference type="NCBI Taxonomy" id="1746090"/>
    <lineage>
        <taxon>Eukaryota</taxon>
        <taxon>Metamonada</taxon>
        <taxon>Anaeramoebidae</taxon>
        <taxon>Anaeramoeba</taxon>
    </lineage>
</organism>
<dbReference type="EMBL" id="JAPDFW010000067">
    <property type="protein sequence ID" value="KAJ5074954.1"/>
    <property type="molecule type" value="Genomic_DNA"/>
</dbReference>
<protein>
    <submittedName>
        <fullName evidence="2">Uncharacterized protein</fullName>
    </submittedName>
</protein>
<reference evidence="2" key="1">
    <citation type="submission" date="2022-10" db="EMBL/GenBank/DDBJ databases">
        <title>Novel sulphate-reducing endosymbionts in the free-living metamonad Anaeramoeba.</title>
        <authorList>
            <person name="Jerlstrom-Hultqvist J."/>
            <person name="Cepicka I."/>
            <person name="Gallot-Lavallee L."/>
            <person name="Salas-Leiva D."/>
            <person name="Curtis B.A."/>
            <person name="Zahonova K."/>
            <person name="Pipaliya S."/>
            <person name="Dacks J."/>
            <person name="Roger A.J."/>
        </authorList>
    </citation>
    <scope>NUCLEOTIDE SEQUENCE</scope>
    <source>
        <strain evidence="2">BMAN</strain>
    </source>
</reference>
<keyword evidence="1" id="KW-0175">Coiled coil</keyword>
<dbReference type="AlphaFoldDB" id="A0A9Q0RDP9"/>
<gene>
    <name evidence="2" type="ORF">M0811_07658</name>
</gene>
<name>A0A9Q0RDP9_ANAIG</name>
<dbReference type="Proteomes" id="UP001149090">
    <property type="component" value="Unassembled WGS sequence"/>
</dbReference>
<feature type="coiled-coil region" evidence="1">
    <location>
        <begin position="159"/>
        <end position="192"/>
    </location>
</feature>
<evidence type="ECO:0000313" key="2">
    <source>
        <dbReference type="EMBL" id="KAJ5074954.1"/>
    </source>
</evidence>
<sequence>MDYYTHSNQNFKNLLKEAEIYLTASLQNQQQERIDDAVVYLSKTHRILLHLAKIFDLEEGRKWRNKLQNLLEKSNQENPNDSLFSVSQTDYDEFKRFLVGLSQFGVNDLSKVSEFMGITQQKAKEFLLDYIFLLKQQGKIREACVIAIKANLISENFFFDENENKNENEKEKEKENEIEEEIEIEIEEEIEKKN</sequence>
<accession>A0A9Q0RDP9</accession>
<evidence type="ECO:0000313" key="3">
    <source>
        <dbReference type="Proteomes" id="UP001149090"/>
    </source>
</evidence>
<proteinExistence type="predicted"/>